<keyword evidence="4 6" id="KW-0804">Transcription</keyword>
<dbReference type="InterPro" id="IPR037033">
    <property type="entry name" value="DNA-dir_RNAP_su2_hyb_sf"/>
</dbReference>
<dbReference type="GO" id="GO:0000428">
    <property type="term" value="C:DNA-directed RNA polymerase complex"/>
    <property type="evidence" value="ECO:0007669"/>
    <property type="project" value="UniProtKB-KW"/>
</dbReference>
<dbReference type="CDD" id="cd00653">
    <property type="entry name" value="RNA_pol_B_RPB2"/>
    <property type="match status" value="1"/>
</dbReference>
<dbReference type="InterPro" id="IPR019462">
    <property type="entry name" value="DNA-dir_RNA_pol_bsu_external_1"/>
</dbReference>
<dbReference type="Pfam" id="PF04561">
    <property type="entry name" value="RNA_pol_Rpb2_2"/>
    <property type="match status" value="1"/>
</dbReference>
<dbReference type="EMBL" id="CP047901">
    <property type="protein sequence ID" value="QHO63280.1"/>
    <property type="molecule type" value="Genomic_DNA"/>
</dbReference>
<feature type="domain" description="RNA polymerase beta subunit protrusion" evidence="13">
    <location>
        <begin position="25"/>
        <end position="361"/>
    </location>
</feature>
<evidence type="ECO:0000256" key="3">
    <source>
        <dbReference type="ARBA" id="ARBA00022695"/>
    </source>
</evidence>
<evidence type="ECO:0000259" key="10">
    <source>
        <dbReference type="Pfam" id="PF00562"/>
    </source>
</evidence>
<accession>A0A857NA67</accession>
<dbReference type="PANTHER" id="PTHR20856">
    <property type="entry name" value="DNA-DIRECTED RNA POLYMERASE I SUBUNIT 2"/>
    <property type="match status" value="1"/>
</dbReference>
<evidence type="ECO:0000313" key="17">
    <source>
        <dbReference type="Proteomes" id="UP000463983"/>
    </source>
</evidence>
<dbReference type="NCBIfam" id="NF001616">
    <property type="entry name" value="PRK00405.1"/>
    <property type="match status" value="1"/>
</dbReference>
<dbReference type="AlphaFoldDB" id="A0A857NA67"/>
<dbReference type="Proteomes" id="UP000463983">
    <property type="component" value="Chromosome"/>
</dbReference>
<dbReference type="InterPro" id="IPR014724">
    <property type="entry name" value="RNA_pol_RPB2_OB-fold"/>
</dbReference>
<dbReference type="GO" id="GO:0006351">
    <property type="term" value="P:DNA-templated transcription"/>
    <property type="evidence" value="ECO:0007669"/>
    <property type="project" value="UniProtKB-UniRule"/>
</dbReference>
<dbReference type="InterPro" id="IPR007641">
    <property type="entry name" value="RNA_pol_Rpb2_7"/>
</dbReference>
<comment type="catalytic activity">
    <reaction evidence="5 6 8">
        <text>RNA(n) + a ribonucleoside 5'-triphosphate = RNA(n+1) + diphosphate</text>
        <dbReference type="Rhea" id="RHEA:21248"/>
        <dbReference type="Rhea" id="RHEA-COMP:14527"/>
        <dbReference type="Rhea" id="RHEA-COMP:17342"/>
        <dbReference type="ChEBI" id="CHEBI:33019"/>
        <dbReference type="ChEBI" id="CHEBI:61557"/>
        <dbReference type="ChEBI" id="CHEBI:140395"/>
        <dbReference type="EC" id="2.7.7.6"/>
    </reaction>
</comment>
<sequence>MSNQQQPRKRIYWGNITPKLPELNLSQIQVNSYHWFLDQGIKLALQDLGPITDFTGDSFQLEFGDHTFGQPTHTPEECLKKGLTYAAPLRVNTILTNLETKTSKTQEVFLGDIPQITTYGTFIINGVERVVVNQLVRSPGVFFNSSLDTNTGRQLSSAEIRPIRGSWLEFNIHKNDYITVRIDRSRKLSAATFLRAIGFSSSEEISSLFKDVDTDKDHPYIAASLLKDATASTDEALLDFYQKIRPGEPAVLDNAKELLYQMFFDPRRYDLGLVGRYKINKRLSLDTPITDEHTTLTKEDIVATLRYLINLQNGHGKVDDIDHLANRRVRQIGELLYQGPFRIGLLRLERSIREKMSLAKKEEPPTAGSLVNPRPIIAAVSEFFRRNRLSAILDQVNPLAEIDNLRRLSVMGAGGVTRERASFSMRDIHASQYSRICPIRSPEGPNIGLVTYLALYTRINQYGFLEAPYFKVTPESKGGKTRMRITNEIVYLTADDEENHYITHADIARDGDYLANDWVPARYNGKFIEVDAQKIEYIDIIPRQVVGTSASLIPFLQHDDGTRALMGSHMQCQAVPLIKPDAPIIGTGMENPVAESMGWVIRARFDGEVISADSNTVTIKVDPKHIDDLKKLAQLNQSESITIKDDVETYHLKTFYRTSQSTAYTQRPLVRPGEQVKKGQIIIDGPASQNGELALGQNLVIAYANFEGLGYEDAIVVSDRLIKEDLLSSVHINEYEAQVMETKLGPEELTRDIPNVSEQDLKNLTEDGIVAIGSNVGPNDILVGKIAPKGETELTAEERLLRAIFGEKAREVRDTSLKMPHGESGTVIDVQILDRDTGDELDPGVIKQIKVKVAQLRKITVGDKVAGRHGNKGVISKVVPVADMPTLPDGTPVDIIISFLSVLARMNLGQLMEAQLGWAADKLNQNIAVPVFEKIPEDKIISLMSQAGLPVDGKIRLTDGRTGLPFEEDTAVGIGYILKLVHMVEDKTHARSTGPYSLVTQQPLGGKAQMGGQRLGEMEVWALEAHKAAHTLQEMLTIKSDDVVGRSRAFEAIVKGTDIPEATLPESFKVLVKELNSLGLSIIPTNPITRPSQDDSDISDKTQEETISDSESVPSHVSANATPEDQSDDSNDQSDQPTKSDDQAPVEEPPTQENQQ</sequence>
<dbReference type="InterPro" id="IPR010243">
    <property type="entry name" value="RNA_pol_bsu_bac"/>
</dbReference>
<proteinExistence type="inferred from homology"/>
<feature type="domain" description="RNA polymerase Rpb2" evidence="11">
    <location>
        <begin position="1011"/>
        <end position="1082"/>
    </location>
</feature>
<dbReference type="InterPro" id="IPR042107">
    <property type="entry name" value="DNA-dir_RNA_pol_bsu_ext_1_sf"/>
</dbReference>
<dbReference type="RefSeq" id="WP_161931666.1">
    <property type="nucleotide sequence ID" value="NZ_CP047901.1"/>
</dbReference>
<dbReference type="InterPro" id="IPR007645">
    <property type="entry name" value="RNA_pol_Rpb2_3"/>
</dbReference>
<dbReference type="InterPro" id="IPR007642">
    <property type="entry name" value="RNA_pol_Rpb2_2"/>
</dbReference>
<dbReference type="InterPro" id="IPR007121">
    <property type="entry name" value="RNA_pol_bsu_CS"/>
</dbReference>
<dbReference type="GO" id="GO:0003899">
    <property type="term" value="F:DNA-directed RNA polymerase activity"/>
    <property type="evidence" value="ECO:0007669"/>
    <property type="project" value="UniProtKB-UniRule"/>
</dbReference>
<evidence type="ECO:0000259" key="14">
    <source>
        <dbReference type="Pfam" id="PF04565"/>
    </source>
</evidence>
<feature type="region of interest" description="Disordered" evidence="9">
    <location>
        <begin position="1082"/>
        <end position="1156"/>
    </location>
</feature>
<evidence type="ECO:0000313" key="16">
    <source>
        <dbReference type="EMBL" id="QHO63280.1"/>
    </source>
</evidence>
<dbReference type="EC" id="2.7.7.6" evidence="6 8"/>
<feature type="compositionally biased region" description="Polar residues" evidence="9">
    <location>
        <begin position="1109"/>
        <end position="1124"/>
    </location>
</feature>
<comment type="function">
    <text evidence="6 8">DNA-dependent RNA polymerase catalyzes the transcription of DNA into RNA using the four ribonucleoside triphosphates as substrates.</text>
</comment>
<dbReference type="Gene3D" id="3.90.1110.10">
    <property type="entry name" value="RNA polymerase Rpb2, domain 2"/>
    <property type="match status" value="1"/>
</dbReference>
<evidence type="ECO:0000256" key="4">
    <source>
        <dbReference type="ARBA" id="ARBA00023163"/>
    </source>
</evidence>
<feature type="domain" description="RNA polymerase Rpb2" evidence="12">
    <location>
        <begin position="137"/>
        <end position="330"/>
    </location>
</feature>
<keyword evidence="3 6" id="KW-0548">Nucleotidyltransferase</keyword>
<evidence type="ECO:0000259" key="11">
    <source>
        <dbReference type="Pfam" id="PF04560"/>
    </source>
</evidence>
<evidence type="ECO:0000259" key="13">
    <source>
        <dbReference type="Pfam" id="PF04563"/>
    </source>
</evidence>
<dbReference type="Pfam" id="PF10385">
    <property type="entry name" value="RNA_pol_Rpb2_45"/>
    <property type="match status" value="1"/>
</dbReference>
<feature type="domain" description="RNA polymerase Rpb2" evidence="14">
    <location>
        <begin position="392"/>
        <end position="459"/>
    </location>
</feature>
<dbReference type="SUPFAM" id="SSF64484">
    <property type="entry name" value="beta and beta-prime subunits of DNA dependent RNA-polymerase"/>
    <property type="match status" value="1"/>
</dbReference>
<gene>
    <name evidence="6" type="primary">rpoB</name>
    <name evidence="16" type="ORF">MICH65_0299</name>
</gene>
<dbReference type="Pfam" id="PF04560">
    <property type="entry name" value="RNA_pol_Rpb2_7"/>
    <property type="match status" value="1"/>
</dbReference>
<evidence type="ECO:0000256" key="2">
    <source>
        <dbReference type="ARBA" id="ARBA00022679"/>
    </source>
</evidence>
<dbReference type="PROSITE" id="PS01166">
    <property type="entry name" value="RNA_POL_BETA"/>
    <property type="match status" value="1"/>
</dbReference>
<evidence type="ECO:0000259" key="15">
    <source>
        <dbReference type="Pfam" id="PF10385"/>
    </source>
</evidence>
<comment type="similarity">
    <text evidence="6 7">Belongs to the RNA polymerase beta chain family.</text>
</comment>
<dbReference type="GO" id="GO:0003677">
    <property type="term" value="F:DNA binding"/>
    <property type="evidence" value="ECO:0007669"/>
    <property type="project" value="UniProtKB-UniRule"/>
</dbReference>
<dbReference type="InterPro" id="IPR007644">
    <property type="entry name" value="RNA_pol_bsu_protrusion"/>
</dbReference>
<dbReference type="InterPro" id="IPR037034">
    <property type="entry name" value="RNA_pol_Rpb2_2_sf"/>
</dbReference>
<dbReference type="Gene3D" id="3.90.1100.10">
    <property type="match status" value="1"/>
</dbReference>
<dbReference type="GO" id="GO:0032549">
    <property type="term" value="F:ribonucleoside binding"/>
    <property type="evidence" value="ECO:0007669"/>
    <property type="project" value="InterPro"/>
</dbReference>
<dbReference type="Gene3D" id="3.90.1800.10">
    <property type="entry name" value="RNA polymerase alpha subunit dimerisation domain"/>
    <property type="match status" value="1"/>
</dbReference>
<comment type="subunit">
    <text evidence="6 8">The RNAP catalytic core consists of 2 alpha, 1 beta, 1 beta' and 1 omega subunit. When a sigma factor is associated with the core the holoenzyme is formed, which can initiate transcription.</text>
</comment>
<dbReference type="HAMAP" id="MF_01321">
    <property type="entry name" value="RNApol_bact_RpoB"/>
    <property type="match status" value="1"/>
</dbReference>
<dbReference type="KEGG" id="caqa:MICH65_0299"/>
<keyword evidence="2 6" id="KW-0808">Transferase</keyword>
<name>A0A857NA67_9BACT</name>
<evidence type="ECO:0000259" key="12">
    <source>
        <dbReference type="Pfam" id="PF04561"/>
    </source>
</evidence>
<evidence type="ECO:0000256" key="8">
    <source>
        <dbReference type="RuleBase" id="RU363031"/>
    </source>
</evidence>
<reference evidence="17" key="1">
    <citation type="journal article" date="2020" name="Microorganisms">
        <title>Complete Genome of a Member of a New Bacterial Lineage in the Microgenomates Group Reveals an Unusual Nucleotide Composition Disparity Between Two Strands of DNA and Limited Metabolic Potential.</title>
        <authorList>
            <person name="Kadnikov V.V."/>
            <person name="Mardanov A.V."/>
            <person name="Beletsky A.V."/>
            <person name="Karnachuk O.V."/>
            <person name="Ravin N.V."/>
        </authorList>
    </citation>
    <scope>NUCLEOTIDE SEQUENCE [LARGE SCALE GENOMIC DNA]</scope>
</reference>
<dbReference type="Pfam" id="PF00562">
    <property type="entry name" value="RNA_pol_Rpb2_6"/>
    <property type="match status" value="1"/>
</dbReference>
<dbReference type="InterPro" id="IPR007120">
    <property type="entry name" value="DNA-dir_RNAP_su2_dom"/>
</dbReference>
<dbReference type="Pfam" id="PF04565">
    <property type="entry name" value="RNA_pol_Rpb2_3"/>
    <property type="match status" value="1"/>
</dbReference>
<dbReference type="Gene3D" id="2.40.50.100">
    <property type="match status" value="1"/>
</dbReference>
<protein>
    <recommendedName>
        <fullName evidence="6 8">DNA-directed RNA polymerase subunit beta</fullName>
        <shortName evidence="6">RNAP subunit beta</shortName>
        <ecNumber evidence="6 8">2.7.7.6</ecNumber>
    </recommendedName>
    <alternativeName>
        <fullName evidence="6">RNA polymerase subunit beta</fullName>
    </alternativeName>
    <alternativeName>
        <fullName evidence="6">Transcriptase subunit beta</fullName>
    </alternativeName>
</protein>
<evidence type="ECO:0000256" key="6">
    <source>
        <dbReference type="HAMAP-Rule" id="MF_01321"/>
    </source>
</evidence>
<evidence type="ECO:0000256" key="7">
    <source>
        <dbReference type="RuleBase" id="RU000434"/>
    </source>
</evidence>
<evidence type="ECO:0000256" key="5">
    <source>
        <dbReference type="ARBA" id="ARBA00048552"/>
    </source>
</evidence>
<feature type="domain" description="DNA-directed RNA polymerase beta subunit external 1" evidence="15">
    <location>
        <begin position="484"/>
        <end position="540"/>
    </location>
</feature>
<dbReference type="Pfam" id="PF04563">
    <property type="entry name" value="RNA_pol_Rpb2_1"/>
    <property type="match status" value="1"/>
</dbReference>
<keyword evidence="1 6" id="KW-0240">DNA-directed RNA polymerase</keyword>
<dbReference type="Gene3D" id="2.40.270.10">
    <property type="entry name" value="DNA-directed RNA polymerase, subunit 2, domain 6"/>
    <property type="match status" value="2"/>
</dbReference>
<feature type="domain" description="DNA-directed RNA polymerase subunit 2 hybrid-binding" evidence="10">
    <location>
        <begin position="634"/>
        <end position="1009"/>
    </location>
</feature>
<dbReference type="Gene3D" id="2.40.50.150">
    <property type="match status" value="1"/>
</dbReference>
<keyword evidence="17" id="KW-1185">Reference proteome</keyword>
<evidence type="ECO:0000256" key="9">
    <source>
        <dbReference type="SAM" id="MobiDB-lite"/>
    </source>
</evidence>
<dbReference type="InterPro" id="IPR015712">
    <property type="entry name" value="DNA-dir_RNA_pol_su2"/>
</dbReference>
<evidence type="ECO:0000256" key="1">
    <source>
        <dbReference type="ARBA" id="ARBA00022478"/>
    </source>
</evidence>
<dbReference type="Gene3D" id="2.30.150.10">
    <property type="entry name" value="DNA-directed RNA polymerase, beta subunit, external 1 domain"/>
    <property type="match status" value="1"/>
</dbReference>
<organism evidence="16 17">
    <name type="scientific">Candidatus Chazhemtobacterium aquaticus</name>
    <dbReference type="NCBI Taxonomy" id="2715735"/>
    <lineage>
        <taxon>Bacteria</taxon>
        <taxon>Candidatus Chazhemtobacteraceae</taxon>
        <taxon>Candidatus Chazhemtobacterium</taxon>
    </lineage>
</organism>